<sequence length="147" mass="16195">MYMTLLDSTDVTSTAWRIVIMGLEDEFHQLGDEFSVPVMLLEDRHYGTRGRVPPARGRVLAFPCNAICFCRFAGGYHACVSTYVTFTALKDHYGGTFAGGYHACVRLMDQCIFLGPTRKLGVSQQLLERAARAAITPPSSPPPTYGL</sequence>
<evidence type="ECO:0000313" key="1">
    <source>
        <dbReference type="EMBL" id="KAK6740219.1"/>
    </source>
</evidence>
<name>A0ABR1CPE9_NECAM</name>
<organism evidence="1 2">
    <name type="scientific">Necator americanus</name>
    <name type="common">Human hookworm</name>
    <dbReference type="NCBI Taxonomy" id="51031"/>
    <lineage>
        <taxon>Eukaryota</taxon>
        <taxon>Metazoa</taxon>
        <taxon>Ecdysozoa</taxon>
        <taxon>Nematoda</taxon>
        <taxon>Chromadorea</taxon>
        <taxon>Rhabditida</taxon>
        <taxon>Rhabditina</taxon>
        <taxon>Rhabditomorpha</taxon>
        <taxon>Strongyloidea</taxon>
        <taxon>Ancylostomatidae</taxon>
        <taxon>Bunostominae</taxon>
        <taxon>Necator</taxon>
    </lineage>
</organism>
<protein>
    <submittedName>
        <fullName evidence="1">Uncharacterized protein</fullName>
    </submittedName>
</protein>
<gene>
    <name evidence="1" type="primary">Necator_chrIII.g9361</name>
    <name evidence="1" type="ORF">RB195_008596</name>
</gene>
<evidence type="ECO:0000313" key="2">
    <source>
        <dbReference type="Proteomes" id="UP001303046"/>
    </source>
</evidence>
<keyword evidence="2" id="KW-1185">Reference proteome</keyword>
<accession>A0ABR1CPE9</accession>
<comment type="caution">
    <text evidence="1">The sequence shown here is derived from an EMBL/GenBank/DDBJ whole genome shotgun (WGS) entry which is preliminary data.</text>
</comment>
<dbReference type="Proteomes" id="UP001303046">
    <property type="component" value="Unassembled WGS sequence"/>
</dbReference>
<dbReference type="EMBL" id="JAVFWL010000003">
    <property type="protein sequence ID" value="KAK6740219.1"/>
    <property type="molecule type" value="Genomic_DNA"/>
</dbReference>
<reference evidence="1 2" key="1">
    <citation type="submission" date="2023-08" db="EMBL/GenBank/DDBJ databases">
        <title>A Necator americanus chromosomal reference genome.</title>
        <authorList>
            <person name="Ilik V."/>
            <person name="Petrzelkova K.J."/>
            <person name="Pardy F."/>
            <person name="Fuh T."/>
            <person name="Niatou-Singa F.S."/>
            <person name="Gouil Q."/>
            <person name="Baker L."/>
            <person name="Ritchie M.E."/>
            <person name="Jex A.R."/>
            <person name="Gazzola D."/>
            <person name="Li H."/>
            <person name="Toshio Fujiwara R."/>
            <person name="Zhan B."/>
            <person name="Aroian R.V."/>
            <person name="Pafco B."/>
            <person name="Schwarz E.M."/>
        </authorList>
    </citation>
    <scope>NUCLEOTIDE SEQUENCE [LARGE SCALE GENOMIC DNA]</scope>
    <source>
        <strain evidence="1 2">Aroian</strain>
        <tissue evidence="1">Whole animal</tissue>
    </source>
</reference>
<proteinExistence type="predicted"/>